<dbReference type="EnsemblMetazoa" id="XM_016988170">
    <property type="protein sequence ID" value="XP_016843659"/>
    <property type="gene ID" value="GeneID_100119316"/>
</dbReference>
<dbReference type="Pfam" id="PF02949">
    <property type="entry name" value="7tm_6"/>
    <property type="match status" value="1"/>
</dbReference>
<keyword evidence="4 10" id="KW-0812">Transmembrane</keyword>
<dbReference type="SMR" id="A0A7M7ITU6"/>
<dbReference type="GO" id="GO:0005549">
    <property type="term" value="F:odorant binding"/>
    <property type="evidence" value="ECO:0007669"/>
    <property type="project" value="InterPro"/>
</dbReference>
<dbReference type="RefSeq" id="XP_016843659.1">
    <property type="nucleotide sequence ID" value="XM_016988170.2"/>
</dbReference>
<dbReference type="GO" id="GO:0007165">
    <property type="term" value="P:signal transduction"/>
    <property type="evidence" value="ECO:0007669"/>
    <property type="project" value="UniProtKB-KW"/>
</dbReference>
<reference evidence="11" key="1">
    <citation type="submission" date="2021-01" db="UniProtKB">
        <authorList>
            <consortium name="EnsemblMetazoa"/>
        </authorList>
    </citation>
    <scope>IDENTIFICATION</scope>
</reference>
<keyword evidence="12" id="KW-1185">Reference proteome</keyword>
<dbReference type="InterPro" id="IPR004117">
    <property type="entry name" value="7tm6_olfct_rcpt"/>
</dbReference>
<evidence type="ECO:0000256" key="9">
    <source>
        <dbReference type="ARBA" id="ARBA00023224"/>
    </source>
</evidence>
<evidence type="ECO:0000256" key="8">
    <source>
        <dbReference type="ARBA" id="ARBA00023170"/>
    </source>
</evidence>
<dbReference type="Proteomes" id="UP000002358">
    <property type="component" value="Unassembled WGS sequence"/>
</dbReference>
<feature type="transmembrane region" description="Helical" evidence="10">
    <location>
        <begin position="295"/>
        <end position="315"/>
    </location>
</feature>
<protein>
    <recommendedName>
        <fullName evidence="10">Odorant receptor</fullName>
    </recommendedName>
</protein>
<keyword evidence="6 10" id="KW-1133">Transmembrane helix</keyword>
<name>A0A7M7ITU6_NASVI</name>
<evidence type="ECO:0000256" key="1">
    <source>
        <dbReference type="ARBA" id="ARBA00004651"/>
    </source>
</evidence>
<feature type="transmembrane region" description="Helical" evidence="10">
    <location>
        <begin position="196"/>
        <end position="218"/>
    </location>
</feature>
<evidence type="ECO:0000256" key="6">
    <source>
        <dbReference type="ARBA" id="ARBA00022989"/>
    </source>
</evidence>
<dbReference type="GO" id="GO:0004984">
    <property type="term" value="F:olfactory receptor activity"/>
    <property type="evidence" value="ECO:0007669"/>
    <property type="project" value="InterPro"/>
</dbReference>
<sequence>MMELELLRYKAYTQNVIWFLKLVGLWPESDPLPKKILSTITLSSILVVVVTVSNFSFHNLSNIVVFTSGMCMAASSTSAFSKEHCNILFAKIAMFLLHREDVVYLNKYLSGGFMRDMREPNNRPDLLNNVKTFDRLMVTHVICVAIALFTYSIRPLLVLRKHGKYIRSFPAIYPFAYEPGGLVHWILYAVEVSGTASLWTVTIGVDCIFGVYALQVCGELRVLSRKFRELRASDNYKEKLRDCIQRHHVLINAKNKLDNIYGLISILLITSATLVLCSLVFQVSELIKTNSYLRVAHLCVYLIPKFLQIFTYAWYGNLIAEESGACLDAMYGSHWTDACDKNFKNDILIVLAQEPFALVAMGCMVLQLDLFAKTVKTAVSYFFLLQTLNEKNE</sequence>
<dbReference type="GO" id="GO:0005886">
    <property type="term" value="C:plasma membrane"/>
    <property type="evidence" value="ECO:0007669"/>
    <property type="project" value="UniProtKB-SubCell"/>
</dbReference>
<evidence type="ECO:0000313" key="12">
    <source>
        <dbReference type="Proteomes" id="UP000002358"/>
    </source>
</evidence>
<feature type="transmembrane region" description="Helical" evidence="10">
    <location>
        <begin position="36"/>
        <end position="57"/>
    </location>
</feature>
<dbReference type="AlphaFoldDB" id="A0A7M7ITU6"/>
<proteinExistence type="inferred from homology"/>
<keyword evidence="8 10" id="KW-0675">Receptor</keyword>
<evidence type="ECO:0000256" key="5">
    <source>
        <dbReference type="ARBA" id="ARBA00022725"/>
    </source>
</evidence>
<dbReference type="PANTHER" id="PTHR21137">
    <property type="entry name" value="ODORANT RECEPTOR"/>
    <property type="match status" value="1"/>
</dbReference>
<organism evidence="11 12">
    <name type="scientific">Nasonia vitripennis</name>
    <name type="common">Parasitic wasp</name>
    <dbReference type="NCBI Taxonomy" id="7425"/>
    <lineage>
        <taxon>Eukaryota</taxon>
        <taxon>Metazoa</taxon>
        <taxon>Ecdysozoa</taxon>
        <taxon>Arthropoda</taxon>
        <taxon>Hexapoda</taxon>
        <taxon>Insecta</taxon>
        <taxon>Pterygota</taxon>
        <taxon>Neoptera</taxon>
        <taxon>Endopterygota</taxon>
        <taxon>Hymenoptera</taxon>
        <taxon>Apocrita</taxon>
        <taxon>Proctotrupomorpha</taxon>
        <taxon>Chalcidoidea</taxon>
        <taxon>Pteromalidae</taxon>
        <taxon>Pteromalinae</taxon>
        <taxon>Nasonia</taxon>
    </lineage>
</organism>
<dbReference type="PANTHER" id="PTHR21137:SF35">
    <property type="entry name" value="ODORANT RECEPTOR 19A-RELATED"/>
    <property type="match status" value="1"/>
</dbReference>
<keyword evidence="7 10" id="KW-0472">Membrane</keyword>
<evidence type="ECO:0000256" key="2">
    <source>
        <dbReference type="ARBA" id="ARBA00022475"/>
    </source>
</evidence>
<dbReference type="FunCoup" id="A0A7M7ITU6">
    <property type="interactions" value="69"/>
</dbReference>
<keyword evidence="9 10" id="KW-0807">Transducer</keyword>
<dbReference type="OrthoDB" id="7548151at2759"/>
<feature type="transmembrane region" description="Helical" evidence="10">
    <location>
        <begin position="137"/>
        <end position="159"/>
    </location>
</feature>
<evidence type="ECO:0000256" key="4">
    <source>
        <dbReference type="ARBA" id="ARBA00022692"/>
    </source>
</evidence>
<keyword evidence="3 10" id="KW-0716">Sensory transduction</keyword>
<dbReference type="GeneID" id="100119316"/>
<feature type="transmembrane region" description="Helical" evidence="10">
    <location>
        <begin position="171"/>
        <end position="190"/>
    </location>
</feature>
<accession>A0A7M7ITU6</accession>
<dbReference type="InParanoid" id="A0A7M7ITU6"/>
<evidence type="ECO:0000256" key="7">
    <source>
        <dbReference type="ARBA" id="ARBA00023136"/>
    </source>
</evidence>
<evidence type="ECO:0000256" key="3">
    <source>
        <dbReference type="ARBA" id="ARBA00022606"/>
    </source>
</evidence>
<comment type="similarity">
    <text evidence="10">Belongs to the insect chemoreceptor superfamily. Heteromeric odorant receptor channel (TC 1.A.69) family.</text>
</comment>
<keyword evidence="5 10" id="KW-0552">Olfaction</keyword>
<dbReference type="CTD" id="100119316"/>
<comment type="caution">
    <text evidence="10">Lacks conserved residue(s) required for the propagation of feature annotation.</text>
</comment>
<evidence type="ECO:0000256" key="10">
    <source>
        <dbReference type="RuleBase" id="RU351113"/>
    </source>
</evidence>
<keyword evidence="2" id="KW-1003">Cell membrane</keyword>
<comment type="subcellular location">
    <subcellularLocation>
        <location evidence="1 10">Cell membrane</location>
        <topology evidence="1 10">Multi-pass membrane protein</topology>
    </subcellularLocation>
</comment>
<feature type="transmembrane region" description="Helical" evidence="10">
    <location>
        <begin position="260"/>
        <end position="283"/>
    </location>
</feature>
<evidence type="ECO:0000313" key="11">
    <source>
        <dbReference type="EnsemblMetazoa" id="XP_016843659"/>
    </source>
</evidence>